<evidence type="ECO:0000313" key="2">
    <source>
        <dbReference type="Proteomes" id="UP000837857"/>
    </source>
</evidence>
<accession>A0ABN8J2I3</accession>
<sequence length="92" mass="9919">MTLDRGDSFCGKIQPATSVSCLSQCQNLFGKRLKRWGSTGSWVKPNSSSHLNIDAVPQGKPYERVEIASDGGPASCPCRRRVVALSPRVTVA</sequence>
<feature type="non-terminal residue" evidence="1">
    <location>
        <position position="1"/>
    </location>
</feature>
<proteinExistence type="predicted"/>
<keyword evidence="2" id="KW-1185">Reference proteome</keyword>
<gene>
    <name evidence="1" type="ORF">IPOD504_LOCUS16093</name>
</gene>
<protein>
    <submittedName>
        <fullName evidence="1">Uncharacterized protein</fullName>
    </submittedName>
</protein>
<dbReference type="EMBL" id="OW152819">
    <property type="protein sequence ID" value="CAH2074476.1"/>
    <property type="molecule type" value="Genomic_DNA"/>
</dbReference>
<reference evidence="1" key="1">
    <citation type="submission" date="2022-03" db="EMBL/GenBank/DDBJ databases">
        <authorList>
            <person name="Martin H S."/>
        </authorList>
    </citation>
    <scope>NUCLEOTIDE SEQUENCE</scope>
</reference>
<evidence type="ECO:0000313" key="1">
    <source>
        <dbReference type="EMBL" id="CAH2074476.1"/>
    </source>
</evidence>
<name>A0ABN8J2I3_9NEOP</name>
<dbReference type="Proteomes" id="UP000837857">
    <property type="component" value="Chromosome 7"/>
</dbReference>
<organism evidence="1 2">
    <name type="scientific">Iphiclides podalirius</name>
    <name type="common">scarce swallowtail</name>
    <dbReference type="NCBI Taxonomy" id="110791"/>
    <lineage>
        <taxon>Eukaryota</taxon>
        <taxon>Metazoa</taxon>
        <taxon>Ecdysozoa</taxon>
        <taxon>Arthropoda</taxon>
        <taxon>Hexapoda</taxon>
        <taxon>Insecta</taxon>
        <taxon>Pterygota</taxon>
        <taxon>Neoptera</taxon>
        <taxon>Endopterygota</taxon>
        <taxon>Lepidoptera</taxon>
        <taxon>Glossata</taxon>
        <taxon>Ditrysia</taxon>
        <taxon>Papilionoidea</taxon>
        <taxon>Papilionidae</taxon>
        <taxon>Papilioninae</taxon>
        <taxon>Iphiclides</taxon>
    </lineage>
</organism>